<proteinExistence type="predicted"/>
<gene>
    <name evidence="8" type="ORF">ILEXP_LOCUS50800</name>
    <name evidence="9" type="ORF">ILEXP_LOCUS52643</name>
</gene>
<evidence type="ECO:0000256" key="1">
    <source>
        <dbReference type="ARBA" id="ARBA00004167"/>
    </source>
</evidence>
<dbReference type="PANTHER" id="PTHR31415">
    <property type="entry name" value="OS05G0367900 PROTEIN"/>
    <property type="match status" value="1"/>
</dbReference>
<evidence type="ECO:0000313" key="10">
    <source>
        <dbReference type="Proteomes" id="UP001642360"/>
    </source>
</evidence>
<evidence type="ECO:0000256" key="5">
    <source>
        <dbReference type="SAM" id="MobiDB-lite"/>
    </source>
</evidence>
<keyword evidence="3 6" id="KW-1133">Transmembrane helix</keyword>
<keyword evidence="2 6" id="KW-0812">Transmembrane</keyword>
<evidence type="ECO:0000256" key="2">
    <source>
        <dbReference type="ARBA" id="ARBA00022692"/>
    </source>
</evidence>
<reference evidence="8 10" key="1">
    <citation type="submission" date="2024-02" db="EMBL/GenBank/DDBJ databases">
        <authorList>
            <person name="Vignale AGUSTIN F."/>
            <person name="Sosa J E."/>
            <person name="Modenutti C."/>
        </authorList>
    </citation>
    <scope>NUCLEOTIDE SEQUENCE [LARGE SCALE GENOMIC DNA]</scope>
</reference>
<accession>A0ABC8UIG4</accession>
<dbReference type="AlphaFoldDB" id="A0ABC8UIG4"/>
<dbReference type="Pfam" id="PF03168">
    <property type="entry name" value="LEA_2"/>
    <property type="match status" value="1"/>
</dbReference>
<evidence type="ECO:0000259" key="7">
    <source>
        <dbReference type="Pfam" id="PF03168"/>
    </source>
</evidence>
<dbReference type="EMBL" id="CAUOFW020007835">
    <property type="protein sequence ID" value="CAK9180773.1"/>
    <property type="molecule type" value="Genomic_DNA"/>
</dbReference>
<evidence type="ECO:0000256" key="3">
    <source>
        <dbReference type="ARBA" id="ARBA00022989"/>
    </source>
</evidence>
<protein>
    <recommendedName>
        <fullName evidence="7">Late embryogenesis abundant protein LEA-2 subgroup domain-containing protein</fullName>
    </recommendedName>
</protein>
<keyword evidence="10" id="KW-1185">Reference proteome</keyword>
<comment type="subcellular location">
    <subcellularLocation>
        <location evidence="1">Membrane</location>
        <topology evidence="1">Single-pass membrane protein</topology>
    </subcellularLocation>
</comment>
<evidence type="ECO:0000256" key="6">
    <source>
        <dbReference type="SAM" id="Phobius"/>
    </source>
</evidence>
<feature type="region of interest" description="Disordered" evidence="5">
    <location>
        <begin position="27"/>
        <end position="51"/>
    </location>
</feature>
<evidence type="ECO:0000313" key="8">
    <source>
        <dbReference type="EMBL" id="CAK9180773.1"/>
    </source>
</evidence>
<name>A0ABC8UIG4_9AQUA</name>
<dbReference type="InterPro" id="IPR004864">
    <property type="entry name" value="LEA_2"/>
</dbReference>
<dbReference type="PANTHER" id="PTHR31415:SF51">
    <property type="entry name" value="LATE EMBRYOGENESIS ABUNDANT (LEA) HYDROXYPROLINE-RICH GLYCOPROTEIN FAMILY"/>
    <property type="match status" value="1"/>
</dbReference>
<feature type="transmembrane region" description="Helical" evidence="6">
    <location>
        <begin position="66"/>
        <end position="88"/>
    </location>
</feature>
<keyword evidence="4 6" id="KW-0472">Membrane</keyword>
<comment type="caution">
    <text evidence="8">The sequence shown here is derived from an EMBL/GenBank/DDBJ whole genome shotgun (WGS) entry which is preliminary data.</text>
</comment>
<organism evidence="8 10">
    <name type="scientific">Ilex paraguariensis</name>
    <name type="common">yerba mate</name>
    <dbReference type="NCBI Taxonomy" id="185542"/>
    <lineage>
        <taxon>Eukaryota</taxon>
        <taxon>Viridiplantae</taxon>
        <taxon>Streptophyta</taxon>
        <taxon>Embryophyta</taxon>
        <taxon>Tracheophyta</taxon>
        <taxon>Spermatophyta</taxon>
        <taxon>Magnoliopsida</taxon>
        <taxon>eudicotyledons</taxon>
        <taxon>Gunneridae</taxon>
        <taxon>Pentapetalae</taxon>
        <taxon>asterids</taxon>
        <taxon>campanulids</taxon>
        <taxon>Aquifoliales</taxon>
        <taxon>Aquifoliaceae</taxon>
        <taxon>Ilex</taxon>
    </lineage>
</organism>
<sequence>MAKGERSLSFPCIYKQLLPLLSLTVTTPSSESNTYPPATTTTSTSKNMAKECSHHKDKRRKLIRRCFAGLLIFSFIVLVTILIIWAILQPNKPSFLLQDATIFAFNVSSPSFVSSSIQVTIISRNPNDKISIFYDKLDVYAIYQSQQITYYTSIPPTYQDVGQSNVWSPFIYGTMVPIAPFNGPALSQDQANGAIWLLIKIDGRVRWKVGTLTTGDYGLHVKCPAYIPFGNGNGGIVVGNGVKYQLAQTCSVSV</sequence>
<dbReference type="GO" id="GO:0016020">
    <property type="term" value="C:membrane"/>
    <property type="evidence" value="ECO:0007669"/>
    <property type="project" value="UniProtKB-SubCell"/>
</dbReference>
<dbReference type="EMBL" id="CAUOFW020008369">
    <property type="protein sequence ID" value="CAK9182464.1"/>
    <property type="molecule type" value="Genomic_DNA"/>
</dbReference>
<feature type="domain" description="Late embryogenesis abundant protein LEA-2 subgroup" evidence="7">
    <location>
        <begin position="123"/>
        <end position="223"/>
    </location>
</feature>
<dbReference type="InterPro" id="IPR044839">
    <property type="entry name" value="NDR1-like"/>
</dbReference>
<dbReference type="Proteomes" id="UP001642360">
    <property type="component" value="Unassembled WGS sequence"/>
</dbReference>
<evidence type="ECO:0000256" key="4">
    <source>
        <dbReference type="ARBA" id="ARBA00023136"/>
    </source>
</evidence>
<evidence type="ECO:0000313" key="9">
    <source>
        <dbReference type="EMBL" id="CAK9182464.1"/>
    </source>
</evidence>